<evidence type="ECO:0000313" key="2">
    <source>
        <dbReference type="EMBL" id="KKU88619.1"/>
    </source>
</evidence>
<name>A0A0G1U3J7_9BACT</name>
<organism evidence="2 3">
    <name type="scientific">Candidatus Gottesmanbacteria bacterium GW2011_GWA2_47_9</name>
    <dbReference type="NCBI Taxonomy" id="1618445"/>
    <lineage>
        <taxon>Bacteria</taxon>
        <taxon>Candidatus Gottesmaniibacteriota</taxon>
    </lineage>
</organism>
<proteinExistence type="predicted"/>
<gene>
    <name evidence="2" type="ORF">UY16_C0004G0014</name>
</gene>
<accession>A0A0G1U3J7</accession>
<dbReference type="PANTHER" id="PTHR43236:SF1">
    <property type="entry name" value="BLL7220 PROTEIN"/>
    <property type="match status" value="1"/>
</dbReference>
<dbReference type="Gene3D" id="1.10.10.2910">
    <property type="match status" value="1"/>
</dbReference>
<dbReference type="AlphaFoldDB" id="A0A0G1U3J7"/>
<comment type="caution">
    <text evidence="2">The sequence shown here is derived from an EMBL/GenBank/DDBJ whole genome shotgun (WGS) entry which is preliminary data.</text>
</comment>
<dbReference type="EMBL" id="LCOY01000004">
    <property type="protein sequence ID" value="KKU88619.1"/>
    <property type="molecule type" value="Genomic_DNA"/>
</dbReference>
<feature type="domain" description="IrrE N-terminal-like" evidence="1">
    <location>
        <begin position="78"/>
        <end position="151"/>
    </location>
</feature>
<protein>
    <recommendedName>
        <fullName evidence="1">IrrE N-terminal-like domain-containing protein</fullName>
    </recommendedName>
</protein>
<sequence>MNKPEDWTLRTIEQEANKFLKQYNPGLTIPVPIEEILELRLNIRLVVYPDLENRFGINGIINNSFDAIGIDEHVYVQQKERARFTLAEELGHMVLHREWYIKHGPRSFTDFLDWHAKLDAKIYDYIERQAKTFASFVLAPSSTLIPEWERFTAGKSSRSLQLDQLPDNFPDFCKKFGLAPQSMLLRLEKSGFLTISQDQKDLLFGKRI</sequence>
<dbReference type="InterPro" id="IPR052345">
    <property type="entry name" value="Rad_response_metalloprotease"/>
</dbReference>
<dbReference type="InterPro" id="IPR010359">
    <property type="entry name" value="IrrE_HExxH"/>
</dbReference>
<dbReference type="Proteomes" id="UP000034739">
    <property type="component" value="Unassembled WGS sequence"/>
</dbReference>
<reference evidence="2 3" key="1">
    <citation type="journal article" date="2015" name="Nature">
        <title>rRNA introns, odd ribosomes, and small enigmatic genomes across a large radiation of phyla.</title>
        <authorList>
            <person name="Brown C.T."/>
            <person name="Hug L.A."/>
            <person name="Thomas B.C."/>
            <person name="Sharon I."/>
            <person name="Castelle C.J."/>
            <person name="Singh A."/>
            <person name="Wilkins M.J."/>
            <person name="Williams K.H."/>
            <person name="Banfield J.F."/>
        </authorList>
    </citation>
    <scope>NUCLEOTIDE SEQUENCE [LARGE SCALE GENOMIC DNA]</scope>
</reference>
<evidence type="ECO:0000313" key="3">
    <source>
        <dbReference type="Proteomes" id="UP000034739"/>
    </source>
</evidence>
<dbReference type="PANTHER" id="PTHR43236">
    <property type="entry name" value="ANTITOXIN HIGA1"/>
    <property type="match status" value="1"/>
</dbReference>
<evidence type="ECO:0000259" key="1">
    <source>
        <dbReference type="Pfam" id="PF06114"/>
    </source>
</evidence>
<dbReference type="Pfam" id="PF06114">
    <property type="entry name" value="Peptidase_M78"/>
    <property type="match status" value="1"/>
</dbReference>